<dbReference type="SMART" id="SM00382">
    <property type="entry name" value="AAA"/>
    <property type="match status" value="2"/>
</dbReference>
<keyword evidence="2" id="KW-0963">Cytoplasm</keyword>
<accession>A0A077Z2I5</accession>
<keyword evidence="9" id="KW-1185">Reference proteome</keyword>
<evidence type="ECO:0000256" key="5">
    <source>
        <dbReference type="ARBA" id="ARBA00061477"/>
    </source>
</evidence>
<dbReference type="Gene3D" id="1.10.8.60">
    <property type="match status" value="2"/>
</dbReference>
<dbReference type="InterPro" id="IPR027417">
    <property type="entry name" value="P-loop_NTPase"/>
</dbReference>
<dbReference type="Gene3D" id="3.40.50.300">
    <property type="entry name" value="P-loop containing nucleotide triphosphate hydrolases"/>
    <property type="match status" value="2"/>
</dbReference>
<dbReference type="SUPFAM" id="SSF52540">
    <property type="entry name" value="P-loop containing nucleoside triphosphate hydrolases"/>
    <property type="match status" value="2"/>
</dbReference>
<dbReference type="GO" id="GO:0005524">
    <property type="term" value="F:ATP binding"/>
    <property type="evidence" value="ECO:0007669"/>
    <property type="project" value="UniProtKB-KW"/>
</dbReference>
<comment type="similarity">
    <text evidence="5">Belongs to the AAA ATPase family. AFG2 subfamily.</text>
</comment>
<dbReference type="GO" id="GO:0016887">
    <property type="term" value="F:ATP hydrolysis activity"/>
    <property type="evidence" value="ECO:0007669"/>
    <property type="project" value="InterPro"/>
</dbReference>
<dbReference type="Pfam" id="PF17862">
    <property type="entry name" value="AAA_lid_3"/>
    <property type="match status" value="1"/>
</dbReference>
<gene>
    <name evidence="8" type="ORF">TTRE_0000236301</name>
</gene>
<evidence type="ECO:0000256" key="4">
    <source>
        <dbReference type="ARBA" id="ARBA00022840"/>
    </source>
</evidence>
<evidence type="ECO:0000256" key="6">
    <source>
        <dbReference type="RuleBase" id="RU003651"/>
    </source>
</evidence>
<evidence type="ECO:0000256" key="2">
    <source>
        <dbReference type="ARBA" id="ARBA00022490"/>
    </source>
</evidence>
<organism evidence="8 9">
    <name type="scientific">Trichuris trichiura</name>
    <name type="common">Whipworm</name>
    <name type="synonym">Trichocephalus trichiurus</name>
    <dbReference type="NCBI Taxonomy" id="36087"/>
    <lineage>
        <taxon>Eukaryota</taxon>
        <taxon>Metazoa</taxon>
        <taxon>Ecdysozoa</taxon>
        <taxon>Nematoda</taxon>
        <taxon>Enoplea</taxon>
        <taxon>Dorylaimia</taxon>
        <taxon>Trichinellida</taxon>
        <taxon>Trichuridae</taxon>
        <taxon>Trichuris</taxon>
    </lineage>
</organism>
<dbReference type="InterPro" id="IPR041569">
    <property type="entry name" value="AAA_lid_3"/>
</dbReference>
<feature type="domain" description="AAA+ ATPase" evidence="7">
    <location>
        <begin position="80"/>
        <end position="191"/>
    </location>
</feature>
<dbReference type="GO" id="GO:0005737">
    <property type="term" value="C:cytoplasm"/>
    <property type="evidence" value="ECO:0007669"/>
    <property type="project" value="UniProtKB-SubCell"/>
</dbReference>
<reference evidence="8" key="2">
    <citation type="submission" date="2014-03" db="EMBL/GenBank/DDBJ databases">
        <title>The whipworm genome and dual-species transcriptomics of an intimate host-pathogen interaction.</title>
        <authorList>
            <person name="Foth B.J."/>
            <person name="Tsai I.J."/>
            <person name="Reid A.J."/>
            <person name="Bancroft A.J."/>
            <person name="Nichol S."/>
            <person name="Tracey A."/>
            <person name="Holroyd N."/>
            <person name="Cotton J.A."/>
            <person name="Stanley E.J."/>
            <person name="Zarowiecki M."/>
            <person name="Liu J.Z."/>
            <person name="Huckvale T."/>
            <person name="Cooper P.J."/>
            <person name="Grencis R.K."/>
            <person name="Berriman M."/>
        </authorList>
    </citation>
    <scope>NUCLEOTIDE SEQUENCE [LARGE SCALE GENOMIC DNA]</scope>
</reference>
<dbReference type="InterPro" id="IPR003960">
    <property type="entry name" value="ATPase_AAA_CS"/>
</dbReference>
<dbReference type="STRING" id="36087.A0A077Z2I5"/>
<evidence type="ECO:0000259" key="7">
    <source>
        <dbReference type="SMART" id="SM00382"/>
    </source>
</evidence>
<comment type="subcellular location">
    <subcellularLocation>
        <location evidence="1">Cytoplasm</location>
    </subcellularLocation>
</comment>
<evidence type="ECO:0000313" key="8">
    <source>
        <dbReference type="EMBL" id="CDW54094.1"/>
    </source>
</evidence>
<dbReference type="AlphaFoldDB" id="A0A077Z2I5"/>
<evidence type="ECO:0000313" key="9">
    <source>
        <dbReference type="Proteomes" id="UP000030665"/>
    </source>
</evidence>
<dbReference type="PANTHER" id="PTHR23077:SF27">
    <property type="entry name" value="ATPASE FAMILY GENE 2 PROTEIN HOMOLOG A"/>
    <property type="match status" value="1"/>
</dbReference>
<keyword evidence="4 6" id="KW-0067">ATP-binding</keyword>
<evidence type="ECO:0000256" key="3">
    <source>
        <dbReference type="ARBA" id="ARBA00022741"/>
    </source>
</evidence>
<dbReference type="PROSITE" id="PS00674">
    <property type="entry name" value="AAA"/>
    <property type="match status" value="1"/>
</dbReference>
<proteinExistence type="inferred from homology"/>
<dbReference type="OrthoDB" id="27435at2759"/>
<dbReference type="PANTHER" id="PTHR23077">
    <property type="entry name" value="AAA-FAMILY ATPASE"/>
    <property type="match status" value="1"/>
</dbReference>
<dbReference type="InterPro" id="IPR003593">
    <property type="entry name" value="AAA+_ATPase"/>
</dbReference>
<name>A0A077Z2I5_TRITR</name>
<dbReference type="CDD" id="cd19511">
    <property type="entry name" value="RecA-like_CDC48_r2-like"/>
    <property type="match status" value="1"/>
</dbReference>
<dbReference type="InterPro" id="IPR050168">
    <property type="entry name" value="AAA_ATPase_domain"/>
</dbReference>
<keyword evidence="3 6" id="KW-0547">Nucleotide-binding</keyword>
<reference evidence="8" key="1">
    <citation type="submission" date="2014-01" db="EMBL/GenBank/DDBJ databases">
        <authorList>
            <person name="Aslett M."/>
        </authorList>
    </citation>
    <scope>NUCLEOTIDE SEQUENCE</scope>
</reference>
<sequence>MDISDRENGDGFLLKSSACVFYSLLTNSTVSIRRSKPNTSATLHFANLFGLRRAKDDLNRYIVFPVRLFSSGRIKVNDFQFRTILFYGPPGCGKSTLALATANESGASLTVVNAETLTKLDLAVQTTTIFLLDDVDRMAKLSAVNSIVKVLSQIRVCLCPALLIATVQKRSNLVAEIRSLFDVEVEVPVPTATERRELIEALASSRPNSLAKADFDDIALMSQGYTYSDLKSLFKEGLCSLQTLWYLENNSRAVLNRDLLLKAAKKIHPSAMREITLDIPQVKWADIGGELELKQKLQQMVEWPLRHPDAFKRLGIRPPKGILMYGPPGCSKTMIARALATESNLNFLAVKGPELFSKYVGESEKAVREIFRKARQVAPAVIFFDEIDALASSRSQDQAGVGNRVLAQLLTEMDGIEPLNEVIIVAATNRPDMIDDALLRPGRLDRIVAVPLPDERTRRDILNIRLGRMPIDKNVDIEKLVKATDAFSGAEVSSLCDEAALLAMQEDFDATEVHLRKQKLRSATMQARVEKSTSISRSFLNFRNDSSRNEVPCIGRPKICALQAGSSFAFGL</sequence>
<dbReference type="Proteomes" id="UP000030665">
    <property type="component" value="Unassembled WGS sequence"/>
</dbReference>
<dbReference type="EMBL" id="HG805880">
    <property type="protein sequence ID" value="CDW54094.1"/>
    <property type="molecule type" value="Genomic_DNA"/>
</dbReference>
<evidence type="ECO:0000256" key="1">
    <source>
        <dbReference type="ARBA" id="ARBA00004496"/>
    </source>
</evidence>
<dbReference type="InterPro" id="IPR003959">
    <property type="entry name" value="ATPase_AAA_core"/>
</dbReference>
<dbReference type="Pfam" id="PF00004">
    <property type="entry name" value="AAA"/>
    <property type="match status" value="2"/>
</dbReference>
<dbReference type="FunFam" id="3.40.50.300:FF:000567">
    <property type="entry name" value="ATPase, AAA family protein"/>
    <property type="match status" value="1"/>
</dbReference>
<protein>
    <submittedName>
        <fullName evidence="8">Spermatogenesis associated protein 5</fullName>
    </submittedName>
</protein>
<feature type="domain" description="AAA+ ATPase" evidence="7">
    <location>
        <begin position="318"/>
        <end position="454"/>
    </location>
</feature>